<dbReference type="EMBL" id="CAAALY010105354">
    <property type="protein sequence ID" value="VEL29691.1"/>
    <property type="molecule type" value="Genomic_DNA"/>
</dbReference>
<proteinExistence type="predicted"/>
<evidence type="ECO:0000313" key="1">
    <source>
        <dbReference type="EMBL" id="VEL29691.1"/>
    </source>
</evidence>
<keyword evidence="2" id="KW-1185">Reference proteome</keyword>
<sequence>MTAVGGALLVRGWCQGGTVYVVQGCCDALDNRSIGCSRACPLDGDWERRSISDDVLRGWSCQTHAFSSGGNHDDVTGSQ</sequence>
<evidence type="ECO:0000313" key="2">
    <source>
        <dbReference type="Proteomes" id="UP000784294"/>
    </source>
</evidence>
<organism evidence="1 2">
    <name type="scientific">Protopolystoma xenopodis</name>
    <dbReference type="NCBI Taxonomy" id="117903"/>
    <lineage>
        <taxon>Eukaryota</taxon>
        <taxon>Metazoa</taxon>
        <taxon>Spiralia</taxon>
        <taxon>Lophotrochozoa</taxon>
        <taxon>Platyhelminthes</taxon>
        <taxon>Monogenea</taxon>
        <taxon>Polyopisthocotylea</taxon>
        <taxon>Polystomatidea</taxon>
        <taxon>Polystomatidae</taxon>
        <taxon>Protopolystoma</taxon>
    </lineage>
</organism>
<reference evidence="1" key="1">
    <citation type="submission" date="2018-11" db="EMBL/GenBank/DDBJ databases">
        <authorList>
            <consortium name="Pathogen Informatics"/>
        </authorList>
    </citation>
    <scope>NUCLEOTIDE SEQUENCE</scope>
</reference>
<comment type="caution">
    <text evidence="1">The sequence shown here is derived from an EMBL/GenBank/DDBJ whole genome shotgun (WGS) entry which is preliminary data.</text>
</comment>
<dbReference type="AlphaFoldDB" id="A0A3S5AZZ6"/>
<name>A0A3S5AZZ6_9PLAT</name>
<accession>A0A3S5AZZ6</accession>
<dbReference type="Proteomes" id="UP000784294">
    <property type="component" value="Unassembled WGS sequence"/>
</dbReference>
<protein>
    <submittedName>
        <fullName evidence="1">Uncharacterized protein</fullName>
    </submittedName>
</protein>
<gene>
    <name evidence="1" type="ORF">PXEA_LOCUS23131</name>
</gene>